<evidence type="ECO:0000256" key="12">
    <source>
        <dbReference type="ARBA" id="ARBA00022958"/>
    </source>
</evidence>
<evidence type="ECO:0000256" key="16">
    <source>
        <dbReference type="HAMAP-Rule" id="MF_01274"/>
    </source>
</evidence>
<dbReference type="EC" id="2.7.1.33" evidence="6 16"/>
<comment type="subcellular location">
    <subcellularLocation>
        <location evidence="3 16">Cytoplasm</location>
    </subcellularLocation>
</comment>
<keyword evidence="12 16" id="KW-0630">Potassium</keyword>
<keyword evidence="9 16" id="KW-0547">Nucleotide-binding</keyword>
<dbReference type="GO" id="GO:0004594">
    <property type="term" value="F:pantothenate kinase activity"/>
    <property type="evidence" value="ECO:0007669"/>
    <property type="project" value="UniProtKB-EC"/>
</dbReference>
<sequence>MNKVYLDLGNTALKVFNSQGDLIETYLASDVCWIDRFKSFIALGGVEQAVLASVAVKEKEAAVMGVMKGVAVTKASCAKGSWKIQHSYKQPHRLGIDRLLAIEAAYREVNDRLVVIDCGSAITLDSVDADGFHLGGFIVPGYRLQMESLLNGTNLTFDAVEPAQDLGNDTSECIRNGSLRMITSLCESVIKECNPSKVILTGGDVNGVLSSLRSLGGVDELLVFKGLKYVYG</sequence>
<dbReference type="Gene3D" id="3.30.420.40">
    <property type="match status" value="2"/>
</dbReference>
<comment type="cofactor">
    <cofactor evidence="16">
        <name>NH4(+)</name>
        <dbReference type="ChEBI" id="CHEBI:28938"/>
    </cofactor>
    <cofactor evidence="16">
        <name>K(+)</name>
        <dbReference type="ChEBI" id="CHEBI:29103"/>
    </cofactor>
    <text evidence="16">A monovalent cation. Ammonium or potassium.</text>
</comment>
<reference evidence="18" key="1">
    <citation type="journal article" date="2019" name="Int. J. Syst. Evol. Microbiol.">
        <title>The Global Catalogue of Microorganisms (GCM) 10K type strain sequencing project: providing services to taxonomists for standard genome sequencing and annotation.</title>
        <authorList>
            <consortium name="The Broad Institute Genomics Platform"/>
            <consortium name="The Broad Institute Genome Sequencing Center for Infectious Disease"/>
            <person name="Wu L."/>
            <person name="Ma J."/>
        </authorList>
    </citation>
    <scope>NUCLEOTIDE SEQUENCE [LARGE SCALE GENOMIC DNA]</scope>
    <source>
        <strain evidence="18">KCTC 52438</strain>
    </source>
</reference>
<feature type="binding site" evidence="16">
    <location>
        <begin position="95"/>
        <end position="98"/>
    </location>
    <ligand>
        <name>substrate</name>
    </ligand>
</feature>
<comment type="similarity">
    <text evidence="14 16">Belongs to the type III pantothenate kinase family.</text>
</comment>
<comment type="pathway">
    <text evidence="4 16">Cofactor biosynthesis; coenzyme A biosynthesis; CoA from (R)-pantothenate: step 1/5.</text>
</comment>
<keyword evidence="13 16" id="KW-0173">Coenzyme A biosynthesis</keyword>
<feature type="binding site" evidence="16">
    <location>
        <position position="120"/>
    </location>
    <ligand>
        <name>ATP</name>
        <dbReference type="ChEBI" id="CHEBI:30616"/>
    </ligand>
</feature>
<evidence type="ECO:0000256" key="14">
    <source>
        <dbReference type="ARBA" id="ARBA00038036"/>
    </source>
</evidence>
<comment type="subunit">
    <text evidence="5 16">Homodimer.</text>
</comment>
<evidence type="ECO:0000256" key="4">
    <source>
        <dbReference type="ARBA" id="ARBA00005225"/>
    </source>
</evidence>
<evidence type="ECO:0000256" key="7">
    <source>
        <dbReference type="ARBA" id="ARBA00022490"/>
    </source>
</evidence>
<protein>
    <recommendedName>
        <fullName evidence="15 16">Type III pantothenate kinase</fullName>
        <ecNumber evidence="6 16">2.7.1.33</ecNumber>
    </recommendedName>
    <alternativeName>
        <fullName evidence="16">PanK-III</fullName>
    </alternativeName>
    <alternativeName>
        <fullName evidence="16">Pantothenic acid kinase</fullName>
    </alternativeName>
</protein>
<evidence type="ECO:0000256" key="5">
    <source>
        <dbReference type="ARBA" id="ARBA00011738"/>
    </source>
</evidence>
<dbReference type="Pfam" id="PF03309">
    <property type="entry name" value="Pan_kinase"/>
    <property type="match status" value="1"/>
</dbReference>
<dbReference type="SUPFAM" id="SSF53067">
    <property type="entry name" value="Actin-like ATPase domain"/>
    <property type="match status" value="2"/>
</dbReference>
<evidence type="ECO:0000256" key="6">
    <source>
        <dbReference type="ARBA" id="ARBA00012102"/>
    </source>
</evidence>
<comment type="caution">
    <text evidence="17">The sequence shown here is derived from an EMBL/GenBank/DDBJ whole genome shotgun (WGS) entry which is preliminary data.</text>
</comment>
<evidence type="ECO:0000256" key="8">
    <source>
        <dbReference type="ARBA" id="ARBA00022679"/>
    </source>
</evidence>
<evidence type="ECO:0000256" key="3">
    <source>
        <dbReference type="ARBA" id="ARBA00004496"/>
    </source>
</evidence>
<feature type="binding site" evidence="16">
    <location>
        <begin position="7"/>
        <end position="14"/>
    </location>
    <ligand>
        <name>ATP</name>
        <dbReference type="ChEBI" id="CHEBI:30616"/>
    </ligand>
</feature>
<keyword evidence="8 16" id="KW-0808">Transferase</keyword>
<dbReference type="CDD" id="cd24015">
    <property type="entry name" value="ASKHA_NBD_PanK-III"/>
    <property type="match status" value="1"/>
</dbReference>
<feature type="binding site" evidence="16">
    <location>
        <position position="88"/>
    </location>
    <ligand>
        <name>substrate</name>
    </ligand>
</feature>
<feature type="binding site" evidence="16">
    <location>
        <position position="170"/>
    </location>
    <ligand>
        <name>substrate</name>
    </ligand>
</feature>
<dbReference type="EMBL" id="JBHRSZ010000005">
    <property type="protein sequence ID" value="MFC3152134.1"/>
    <property type="molecule type" value="Genomic_DNA"/>
</dbReference>
<evidence type="ECO:0000313" key="18">
    <source>
        <dbReference type="Proteomes" id="UP001595476"/>
    </source>
</evidence>
<evidence type="ECO:0000313" key="17">
    <source>
        <dbReference type="EMBL" id="MFC3152134.1"/>
    </source>
</evidence>
<evidence type="ECO:0000256" key="1">
    <source>
        <dbReference type="ARBA" id="ARBA00001206"/>
    </source>
</evidence>
<dbReference type="HAMAP" id="MF_01274">
    <property type="entry name" value="Pantothen_kinase_3"/>
    <property type="match status" value="1"/>
</dbReference>
<comment type="cofactor">
    <cofactor evidence="2">
        <name>K(+)</name>
        <dbReference type="ChEBI" id="CHEBI:29103"/>
    </cofactor>
</comment>
<comment type="catalytic activity">
    <reaction evidence="1 16">
        <text>(R)-pantothenate + ATP = (R)-4'-phosphopantothenate + ADP + H(+)</text>
        <dbReference type="Rhea" id="RHEA:16373"/>
        <dbReference type="ChEBI" id="CHEBI:10986"/>
        <dbReference type="ChEBI" id="CHEBI:15378"/>
        <dbReference type="ChEBI" id="CHEBI:29032"/>
        <dbReference type="ChEBI" id="CHEBI:30616"/>
        <dbReference type="ChEBI" id="CHEBI:456216"/>
        <dbReference type="EC" id="2.7.1.33"/>
    </reaction>
</comment>
<dbReference type="PANTHER" id="PTHR34265">
    <property type="entry name" value="TYPE III PANTOTHENATE KINASE"/>
    <property type="match status" value="1"/>
</dbReference>
<gene>
    <name evidence="16" type="primary">coaX</name>
    <name evidence="17" type="ORF">ACFOEK_13930</name>
</gene>
<organism evidence="17 18">
    <name type="scientific">Litoribrevibacter euphylliae</name>
    <dbReference type="NCBI Taxonomy" id="1834034"/>
    <lineage>
        <taxon>Bacteria</taxon>
        <taxon>Pseudomonadati</taxon>
        <taxon>Pseudomonadota</taxon>
        <taxon>Gammaproteobacteria</taxon>
        <taxon>Oceanospirillales</taxon>
        <taxon>Oceanospirillaceae</taxon>
        <taxon>Litoribrevibacter</taxon>
    </lineage>
</organism>
<evidence type="ECO:0000256" key="15">
    <source>
        <dbReference type="ARBA" id="ARBA00040883"/>
    </source>
</evidence>
<dbReference type="InterPro" id="IPR043129">
    <property type="entry name" value="ATPase_NBD"/>
</dbReference>
<keyword evidence="7 16" id="KW-0963">Cytoplasm</keyword>
<keyword evidence="10 16" id="KW-0418">Kinase</keyword>
<proteinExistence type="inferred from homology"/>
<keyword evidence="16" id="KW-0479">Metal-binding</keyword>
<evidence type="ECO:0000256" key="10">
    <source>
        <dbReference type="ARBA" id="ARBA00022777"/>
    </source>
</evidence>
<evidence type="ECO:0000256" key="13">
    <source>
        <dbReference type="ARBA" id="ARBA00022993"/>
    </source>
</evidence>
<evidence type="ECO:0000256" key="11">
    <source>
        <dbReference type="ARBA" id="ARBA00022840"/>
    </source>
</evidence>
<accession>A0ABV7HE08</accession>
<dbReference type="Proteomes" id="UP001595476">
    <property type="component" value="Unassembled WGS sequence"/>
</dbReference>
<name>A0ABV7HE08_9GAMM</name>
<keyword evidence="18" id="KW-1185">Reference proteome</keyword>
<evidence type="ECO:0000256" key="9">
    <source>
        <dbReference type="ARBA" id="ARBA00022741"/>
    </source>
</evidence>
<dbReference type="RefSeq" id="WP_386721955.1">
    <property type="nucleotide sequence ID" value="NZ_JBHRSZ010000005.1"/>
</dbReference>
<dbReference type="NCBIfam" id="TIGR00671">
    <property type="entry name" value="baf"/>
    <property type="match status" value="1"/>
</dbReference>
<comment type="function">
    <text evidence="16">Catalyzes the phosphorylation of pantothenate (Pan), the first step in CoA biosynthesis.</text>
</comment>
<feature type="active site" description="Proton acceptor" evidence="16">
    <location>
        <position position="97"/>
    </location>
</feature>
<feature type="binding site" evidence="16">
    <location>
        <position position="117"/>
    </location>
    <ligand>
        <name>K(+)</name>
        <dbReference type="ChEBI" id="CHEBI:29103"/>
    </ligand>
</feature>
<evidence type="ECO:0000256" key="2">
    <source>
        <dbReference type="ARBA" id="ARBA00001958"/>
    </source>
</evidence>
<dbReference type="InterPro" id="IPR004619">
    <property type="entry name" value="Type_III_PanK"/>
</dbReference>
<keyword evidence="11 16" id="KW-0067">ATP-binding</keyword>
<dbReference type="PANTHER" id="PTHR34265:SF1">
    <property type="entry name" value="TYPE III PANTOTHENATE KINASE"/>
    <property type="match status" value="1"/>
</dbReference>